<proteinExistence type="predicted"/>
<dbReference type="SUPFAM" id="SSF53474">
    <property type="entry name" value="alpha/beta-Hydrolases"/>
    <property type="match status" value="1"/>
</dbReference>
<reference evidence="3 4" key="1">
    <citation type="submission" date="2020-08" db="EMBL/GenBank/DDBJ databases">
        <title>Clostridia isolated from Swiss meat.</title>
        <authorList>
            <person name="Wambui J."/>
            <person name="Stevens M.J.A."/>
            <person name="Stephan R."/>
        </authorList>
    </citation>
    <scope>NUCLEOTIDE SEQUENCE [LARGE SCALE GENOMIC DNA]</scope>
    <source>
        <strain evidence="3 4">CM001</strain>
    </source>
</reference>
<evidence type="ECO:0000256" key="1">
    <source>
        <dbReference type="ARBA" id="ARBA00022801"/>
    </source>
</evidence>
<organism evidence="3 4">
    <name type="scientific">Clostridium gasigenes</name>
    <dbReference type="NCBI Taxonomy" id="94869"/>
    <lineage>
        <taxon>Bacteria</taxon>
        <taxon>Bacillati</taxon>
        <taxon>Bacillota</taxon>
        <taxon>Clostridia</taxon>
        <taxon>Eubacteriales</taxon>
        <taxon>Clostridiaceae</taxon>
        <taxon>Clostridium</taxon>
    </lineage>
</organism>
<evidence type="ECO:0000313" key="4">
    <source>
        <dbReference type="Proteomes" id="UP000585258"/>
    </source>
</evidence>
<accession>A0A7X0VQ05</accession>
<gene>
    <name evidence="3" type="ORF">H7E68_03580</name>
</gene>
<dbReference type="InterPro" id="IPR050300">
    <property type="entry name" value="GDXG_lipolytic_enzyme"/>
</dbReference>
<dbReference type="RefSeq" id="WP_185163554.1">
    <property type="nucleotide sequence ID" value="NZ_JACKWY010000002.1"/>
</dbReference>
<dbReference type="PANTHER" id="PTHR48081">
    <property type="entry name" value="AB HYDROLASE SUPERFAMILY PROTEIN C4A8.06C"/>
    <property type="match status" value="1"/>
</dbReference>
<dbReference type="EMBL" id="JACKWY010000002">
    <property type="protein sequence ID" value="MBB6713819.1"/>
    <property type="molecule type" value="Genomic_DNA"/>
</dbReference>
<dbReference type="Proteomes" id="UP000585258">
    <property type="component" value="Unassembled WGS sequence"/>
</dbReference>
<dbReference type="Gene3D" id="3.40.50.1820">
    <property type="entry name" value="alpha/beta hydrolase"/>
    <property type="match status" value="1"/>
</dbReference>
<dbReference type="Pfam" id="PF20434">
    <property type="entry name" value="BD-FAE"/>
    <property type="match status" value="1"/>
</dbReference>
<keyword evidence="1 3" id="KW-0378">Hydrolase</keyword>
<dbReference type="GO" id="GO:0016787">
    <property type="term" value="F:hydrolase activity"/>
    <property type="evidence" value="ECO:0007669"/>
    <property type="project" value="UniProtKB-KW"/>
</dbReference>
<sequence length="330" mass="36894">MKKILKWMGIVLLIIILLLGGYIYSIRGRLSLYKSIGEKYMEIAKNPPVINSIEELSAMESMDYKDVEYNNNNGIVQTLDIYGPKKYIKGGSPVILYVHGGSWAYGDKSIPDVISPVLDSFRDEGFTIISTSYELMSDEEIFEKQISDVKDTIRWIHKNKEIYGFNTKEIGVIGTSSGAHLALMATYTDDSEFKGDEDLVGFSSKVKYVVDFFGPTDLNTLDLSAGGGDINEAIKSAEEENKKEEVLNTYSPINYVGKNMPKTLIIHSKADKIVSYNNSVILYDKLQNTGNKVDMLTLETSNHDLSGVKDEEGLEIAMKMLKFIVKNSPL</sequence>
<dbReference type="PANTHER" id="PTHR48081:SF13">
    <property type="entry name" value="ALPHA_BETA HYDROLASE"/>
    <property type="match status" value="1"/>
</dbReference>
<dbReference type="InterPro" id="IPR029058">
    <property type="entry name" value="AB_hydrolase_fold"/>
</dbReference>
<protein>
    <submittedName>
        <fullName evidence="3">Alpha/beta hydrolase</fullName>
    </submittedName>
</protein>
<evidence type="ECO:0000313" key="3">
    <source>
        <dbReference type="EMBL" id="MBB6713819.1"/>
    </source>
</evidence>
<comment type="caution">
    <text evidence="3">The sequence shown here is derived from an EMBL/GenBank/DDBJ whole genome shotgun (WGS) entry which is preliminary data.</text>
</comment>
<dbReference type="InterPro" id="IPR049492">
    <property type="entry name" value="BD-FAE-like_dom"/>
</dbReference>
<name>A0A7X0VQ05_9CLOT</name>
<feature type="domain" description="BD-FAE-like" evidence="2">
    <location>
        <begin position="79"/>
        <end position="286"/>
    </location>
</feature>
<evidence type="ECO:0000259" key="2">
    <source>
        <dbReference type="Pfam" id="PF20434"/>
    </source>
</evidence>
<dbReference type="AlphaFoldDB" id="A0A7X0VQ05"/>